<dbReference type="SUPFAM" id="SSF49879">
    <property type="entry name" value="SMAD/FHA domain"/>
    <property type="match status" value="1"/>
</dbReference>
<evidence type="ECO:0000313" key="4">
    <source>
        <dbReference type="EMBL" id="MFI7589546.1"/>
    </source>
</evidence>
<dbReference type="Gene3D" id="2.60.200.20">
    <property type="match status" value="1"/>
</dbReference>
<comment type="caution">
    <text evidence="4">The sequence shown here is derived from an EMBL/GenBank/DDBJ whole genome shotgun (WGS) entry which is preliminary data.</text>
</comment>
<evidence type="ECO:0000313" key="5">
    <source>
        <dbReference type="Proteomes" id="UP001612915"/>
    </source>
</evidence>
<reference evidence="4 5" key="1">
    <citation type="submission" date="2024-10" db="EMBL/GenBank/DDBJ databases">
        <title>The Natural Products Discovery Center: Release of the First 8490 Sequenced Strains for Exploring Actinobacteria Biosynthetic Diversity.</title>
        <authorList>
            <person name="Kalkreuter E."/>
            <person name="Kautsar S.A."/>
            <person name="Yang D."/>
            <person name="Bader C.D."/>
            <person name="Teijaro C.N."/>
            <person name="Fluegel L."/>
            <person name="Davis C.M."/>
            <person name="Simpson J.R."/>
            <person name="Lauterbach L."/>
            <person name="Steele A.D."/>
            <person name="Gui C."/>
            <person name="Meng S."/>
            <person name="Li G."/>
            <person name="Viehrig K."/>
            <person name="Ye F."/>
            <person name="Su P."/>
            <person name="Kiefer A.F."/>
            <person name="Nichols A."/>
            <person name="Cepeda A.J."/>
            <person name="Yan W."/>
            <person name="Fan B."/>
            <person name="Jiang Y."/>
            <person name="Adhikari A."/>
            <person name="Zheng C.-J."/>
            <person name="Schuster L."/>
            <person name="Cowan T.M."/>
            <person name="Smanski M.J."/>
            <person name="Chevrette M.G."/>
            <person name="De Carvalho L.P.S."/>
            <person name="Shen B."/>
        </authorList>
    </citation>
    <scope>NUCLEOTIDE SEQUENCE [LARGE SCALE GENOMIC DNA]</scope>
    <source>
        <strain evidence="4 5">NPDC049639</strain>
    </source>
</reference>
<sequence>MTHSVALAGSPQDIRRTVEAWLFDHGFASAPQSGSALTFVRRRRPAWSRIAAWALALPTVGSSLLLLLLRRTETVVCVIEPALSGARVHLSGAVPEELVGALRAGLIESVAPQALAPDTRAVPALRPLPPPAGEESTEVAGRRPGPAAQPRAYLIVPDWGPSVLVTGGGVMGRQPRAADGRLTVVVPDPDRRVSKEHADFGMDSSGFWITDRGSTNGTRITTVDGSITTCVAGRRHYVEVGQRVSLGNRRSFTVRPGTGED</sequence>
<feature type="domain" description="FHA" evidence="3">
    <location>
        <begin position="169"/>
        <end position="221"/>
    </location>
</feature>
<dbReference type="Pfam" id="PF00498">
    <property type="entry name" value="FHA"/>
    <property type="match status" value="1"/>
</dbReference>
<proteinExistence type="predicted"/>
<gene>
    <name evidence="4" type="ORF">ACIB24_20970</name>
</gene>
<evidence type="ECO:0000256" key="2">
    <source>
        <dbReference type="SAM" id="MobiDB-lite"/>
    </source>
</evidence>
<dbReference type="Proteomes" id="UP001612915">
    <property type="component" value="Unassembled WGS sequence"/>
</dbReference>
<organism evidence="4 5">
    <name type="scientific">Spongisporangium articulatum</name>
    <dbReference type="NCBI Taxonomy" id="3362603"/>
    <lineage>
        <taxon>Bacteria</taxon>
        <taxon>Bacillati</taxon>
        <taxon>Actinomycetota</taxon>
        <taxon>Actinomycetes</taxon>
        <taxon>Kineosporiales</taxon>
        <taxon>Kineosporiaceae</taxon>
        <taxon>Spongisporangium</taxon>
    </lineage>
</organism>
<evidence type="ECO:0000256" key="1">
    <source>
        <dbReference type="ARBA" id="ARBA00022553"/>
    </source>
</evidence>
<name>A0ABW8AT46_9ACTN</name>
<keyword evidence="5" id="KW-1185">Reference proteome</keyword>
<dbReference type="EMBL" id="JBITLV010000008">
    <property type="protein sequence ID" value="MFI7589546.1"/>
    <property type="molecule type" value="Genomic_DNA"/>
</dbReference>
<dbReference type="CDD" id="cd00060">
    <property type="entry name" value="FHA"/>
    <property type="match status" value="1"/>
</dbReference>
<dbReference type="PROSITE" id="PS50006">
    <property type="entry name" value="FHA_DOMAIN"/>
    <property type="match status" value="1"/>
</dbReference>
<feature type="region of interest" description="Disordered" evidence="2">
    <location>
        <begin position="126"/>
        <end position="146"/>
    </location>
</feature>
<protein>
    <submittedName>
        <fullName evidence="4">FHA domain-containing protein</fullName>
    </submittedName>
</protein>
<dbReference type="RefSeq" id="WP_398284150.1">
    <property type="nucleotide sequence ID" value="NZ_JBITLV010000008.1"/>
</dbReference>
<dbReference type="InterPro" id="IPR008984">
    <property type="entry name" value="SMAD_FHA_dom_sf"/>
</dbReference>
<dbReference type="InterPro" id="IPR000253">
    <property type="entry name" value="FHA_dom"/>
</dbReference>
<evidence type="ECO:0000259" key="3">
    <source>
        <dbReference type="PROSITE" id="PS50006"/>
    </source>
</evidence>
<accession>A0ABW8AT46</accession>
<keyword evidence="1" id="KW-0597">Phosphoprotein</keyword>